<dbReference type="GO" id="GO:0016787">
    <property type="term" value="F:hydrolase activity"/>
    <property type="evidence" value="ECO:0007669"/>
    <property type="project" value="UniProtKB-KW"/>
</dbReference>
<protein>
    <submittedName>
        <fullName evidence="2">5-bromo-4-chloroindolyl phosphate hydrolase</fullName>
    </submittedName>
</protein>
<dbReference type="Pfam" id="PF10112">
    <property type="entry name" value="Halogen_Hydrol"/>
    <property type="match status" value="1"/>
</dbReference>
<dbReference type="EMBL" id="BFFO01000008">
    <property type="protein sequence ID" value="GBG97248.1"/>
    <property type="molecule type" value="Genomic_DNA"/>
</dbReference>
<evidence type="ECO:0000313" key="3">
    <source>
        <dbReference type="Proteomes" id="UP000245021"/>
    </source>
</evidence>
<reference evidence="2 3" key="1">
    <citation type="journal article" date="2018" name="Genome Announc.">
        <title>Draft Genome Sequence of Lactococcus sp. Strain NtB2 (JCM 32569), Isolated from the Gut of the Higher Termite Nasutitermes takasagoensis.</title>
        <authorList>
            <person name="Noda S."/>
            <person name="Aihara C."/>
            <person name="Yuki M."/>
            <person name="Ohkuma M."/>
        </authorList>
    </citation>
    <scope>NUCLEOTIDE SEQUENCE [LARGE SCALE GENOMIC DNA]</scope>
    <source>
        <strain evidence="2 3">NtB2</strain>
    </source>
</reference>
<gene>
    <name evidence="2" type="primary">xpaC_2</name>
    <name evidence="2" type="ORF">NtB2_01386</name>
</gene>
<keyword evidence="1" id="KW-0812">Transmembrane</keyword>
<organism evidence="2 3">
    <name type="scientific">Lactococcus termiticola</name>
    <dbReference type="NCBI Taxonomy" id="2169526"/>
    <lineage>
        <taxon>Bacteria</taxon>
        <taxon>Bacillati</taxon>
        <taxon>Bacillota</taxon>
        <taxon>Bacilli</taxon>
        <taxon>Lactobacillales</taxon>
        <taxon>Streptococcaceae</taxon>
        <taxon>Lactococcus</taxon>
    </lineage>
</organism>
<dbReference type="OrthoDB" id="2243657at2"/>
<feature type="transmembrane region" description="Helical" evidence="1">
    <location>
        <begin position="12"/>
        <end position="34"/>
    </location>
</feature>
<dbReference type="RefSeq" id="WP_109246200.1">
    <property type="nucleotide sequence ID" value="NZ_BFFO01000008.1"/>
</dbReference>
<evidence type="ECO:0000256" key="1">
    <source>
        <dbReference type="SAM" id="Phobius"/>
    </source>
</evidence>
<proteinExistence type="predicted"/>
<dbReference type="InterPro" id="IPR018770">
    <property type="entry name" value="ChloroindolylP_hydrolase"/>
</dbReference>
<dbReference type="Proteomes" id="UP000245021">
    <property type="component" value="Unassembled WGS sequence"/>
</dbReference>
<evidence type="ECO:0000313" key="2">
    <source>
        <dbReference type="EMBL" id="GBG97248.1"/>
    </source>
</evidence>
<keyword evidence="3" id="KW-1185">Reference proteome</keyword>
<name>A0A2R5HKD0_9LACT</name>
<dbReference type="AlphaFoldDB" id="A0A2R5HKD0"/>
<keyword evidence="1" id="KW-0472">Membrane</keyword>
<keyword evidence="2" id="KW-0378">Hydrolase</keyword>
<accession>A0A2R5HKD0</accession>
<sequence>MFAHTGFWSLTNLIVGIILILVIIKLIIGISIMLKNKQKKEEVLSKENEARYREAGLSDSDIEIFRSTMRDAKGHIMAWESRLKLDEDIEMVEQVSGGLEASKQTFKYIVRHPKELTSQNDFLYKELPNMEKLTEQYIEMKKQKQMTAEMERDLNETLLLIKSLSQRLSKNYHEVLMDDVKIIKEEMMPKG</sequence>
<keyword evidence="1" id="KW-1133">Transmembrane helix</keyword>
<comment type="caution">
    <text evidence="2">The sequence shown here is derived from an EMBL/GenBank/DDBJ whole genome shotgun (WGS) entry which is preliminary data.</text>
</comment>